<organism evidence="1 2">
    <name type="scientific">Holothuria leucospilota</name>
    <name type="common">Black long sea cucumber</name>
    <name type="synonym">Mertensiothuria leucospilota</name>
    <dbReference type="NCBI Taxonomy" id="206669"/>
    <lineage>
        <taxon>Eukaryota</taxon>
        <taxon>Metazoa</taxon>
        <taxon>Echinodermata</taxon>
        <taxon>Eleutherozoa</taxon>
        <taxon>Echinozoa</taxon>
        <taxon>Holothuroidea</taxon>
        <taxon>Aspidochirotacea</taxon>
        <taxon>Aspidochirotida</taxon>
        <taxon>Holothuriidae</taxon>
        <taxon>Holothuria</taxon>
    </lineage>
</organism>
<evidence type="ECO:0000313" key="2">
    <source>
        <dbReference type="Proteomes" id="UP001152320"/>
    </source>
</evidence>
<dbReference type="Proteomes" id="UP001152320">
    <property type="component" value="Chromosome 22"/>
</dbReference>
<keyword evidence="2" id="KW-1185">Reference proteome</keyword>
<dbReference type="EMBL" id="JAIZAY010000022">
    <property type="protein sequence ID" value="KAJ8020628.1"/>
    <property type="molecule type" value="Genomic_DNA"/>
</dbReference>
<proteinExistence type="predicted"/>
<comment type="caution">
    <text evidence="1">The sequence shown here is derived from an EMBL/GenBank/DDBJ whole genome shotgun (WGS) entry which is preliminary data.</text>
</comment>
<gene>
    <name evidence="1" type="ORF">HOLleu_40267</name>
</gene>
<evidence type="ECO:0000313" key="1">
    <source>
        <dbReference type="EMBL" id="KAJ8020628.1"/>
    </source>
</evidence>
<reference evidence="1" key="1">
    <citation type="submission" date="2021-10" db="EMBL/GenBank/DDBJ databases">
        <title>Tropical sea cucumber genome reveals ecological adaptation and Cuvierian tubules defense mechanism.</title>
        <authorList>
            <person name="Chen T."/>
        </authorList>
    </citation>
    <scope>NUCLEOTIDE SEQUENCE</scope>
    <source>
        <strain evidence="1">Nanhai2018</strain>
        <tissue evidence="1">Muscle</tissue>
    </source>
</reference>
<dbReference type="AlphaFoldDB" id="A0A9Q1BCP5"/>
<name>A0A9Q1BCP5_HOLLE</name>
<protein>
    <submittedName>
        <fullName evidence="1">Uncharacterized protein</fullName>
    </submittedName>
</protein>
<sequence length="71" mass="8253">MIHLTKRLSSSFERESKIGRNLLACQTWVQMNYSFRAVRYAQISSHQPCRLLCRCKSPSCCSKQKCLQALQ</sequence>
<accession>A0A9Q1BCP5</accession>